<protein>
    <submittedName>
        <fullName evidence="2">Phage repressor protein C with HTH and peptisase S24 domain</fullName>
    </submittedName>
</protein>
<gene>
    <name evidence="2" type="ORF">GGD57_001653</name>
</gene>
<dbReference type="InterPro" id="IPR039418">
    <property type="entry name" value="LexA-like"/>
</dbReference>
<sequence>MSKLSDYLTARAAELNISQTTLAETVGMSQPSISDLFNGLTASPRKWREIADALQTPHEKMRDLMIEAGRDGGKPTRLPRSVTRLPIDELTRRDPYEPNATIDPGVKIPAASRYGRMLPVLGEAVGGSDGEYTFNGQVLDYVACPPSLANVLNAYAVWIDGESMYPRFRSGELAYVHPGLPARRGDDVIVQIRAREEDMPPRGFVKEFIGWASDHLVLHQFNPESQLKFPRSMVVSVHPIVMSGKY</sequence>
<dbReference type="InterPro" id="IPR015927">
    <property type="entry name" value="Peptidase_S24_S26A/B/C"/>
</dbReference>
<dbReference type="SUPFAM" id="SSF47413">
    <property type="entry name" value="lambda repressor-like DNA-binding domains"/>
    <property type="match status" value="1"/>
</dbReference>
<dbReference type="GO" id="GO:0003677">
    <property type="term" value="F:DNA binding"/>
    <property type="evidence" value="ECO:0007669"/>
    <property type="project" value="InterPro"/>
</dbReference>
<dbReference type="SUPFAM" id="SSF51306">
    <property type="entry name" value="LexA/Signal peptidase"/>
    <property type="match status" value="1"/>
</dbReference>
<dbReference type="Pfam" id="PF00717">
    <property type="entry name" value="Peptidase_S24"/>
    <property type="match status" value="1"/>
</dbReference>
<dbReference type="InterPro" id="IPR036286">
    <property type="entry name" value="LexA/Signal_pep-like_sf"/>
</dbReference>
<dbReference type="PROSITE" id="PS50943">
    <property type="entry name" value="HTH_CROC1"/>
    <property type="match status" value="1"/>
</dbReference>
<dbReference type="RefSeq" id="WP_184468548.1">
    <property type="nucleotide sequence ID" value="NZ_JACIFY010000004.1"/>
</dbReference>
<dbReference type="CDD" id="cd00093">
    <property type="entry name" value="HTH_XRE"/>
    <property type="match status" value="1"/>
</dbReference>
<dbReference type="Proteomes" id="UP000540909">
    <property type="component" value="Unassembled WGS sequence"/>
</dbReference>
<dbReference type="Gene3D" id="1.10.260.40">
    <property type="entry name" value="lambda repressor-like DNA-binding domains"/>
    <property type="match status" value="1"/>
</dbReference>
<dbReference type="Gene3D" id="2.10.109.10">
    <property type="entry name" value="Umud Fragment, subunit A"/>
    <property type="match status" value="1"/>
</dbReference>
<comment type="caution">
    <text evidence="2">The sequence shown here is derived from an EMBL/GenBank/DDBJ whole genome shotgun (WGS) entry which is preliminary data.</text>
</comment>
<dbReference type="SMART" id="SM00530">
    <property type="entry name" value="HTH_XRE"/>
    <property type="match status" value="1"/>
</dbReference>
<reference evidence="2 3" key="1">
    <citation type="submission" date="2020-08" db="EMBL/GenBank/DDBJ databases">
        <title>Genomic Encyclopedia of Type Strains, Phase IV (KMG-V): Genome sequencing to study the core and pangenomes of soil and plant-associated prokaryotes.</title>
        <authorList>
            <person name="Whitman W."/>
        </authorList>
    </citation>
    <scope>NUCLEOTIDE SEQUENCE [LARGE SCALE GENOMIC DNA]</scope>
    <source>
        <strain evidence="2 3">SEMIA 4089</strain>
    </source>
</reference>
<proteinExistence type="predicted"/>
<evidence type="ECO:0000313" key="2">
    <source>
        <dbReference type="EMBL" id="MBB4235095.1"/>
    </source>
</evidence>
<dbReference type="InterPro" id="IPR001387">
    <property type="entry name" value="Cro/C1-type_HTH"/>
</dbReference>
<accession>A0A7W6W4I4</accession>
<name>A0A7W6W4I4_9HYPH</name>
<dbReference type="EMBL" id="JACIFY010000004">
    <property type="protein sequence ID" value="MBB4235095.1"/>
    <property type="molecule type" value="Genomic_DNA"/>
</dbReference>
<dbReference type="AlphaFoldDB" id="A0A7W6W4I4"/>
<dbReference type="CDD" id="cd06529">
    <property type="entry name" value="S24_LexA-like"/>
    <property type="match status" value="1"/>
</dbReference>
<dbReference type="Pfam" id="PF01381">
    <property type="entry name" value="HTH_3"/>
    <property type="match status" value="1"/>
</dbReference>
<evidence type="ECO:0000313" key="3">
    <source>
        <dbReference type="Proteomes" id="UP000540909"/>
    </source>
</evidence>
<feature type="domain" description="HTH cro/C1-type" evidence="1">
    <location>
        <begin position="14"/>
        <end position="61"/>
    </location>
</feature>
<dbReference type="InterPro" id="IPR010982">
    <property type="entry name" value="Lambda_DNA-bd_dom_sf"/>
</dbReference>
<organism evidence="2 3">
    <name type="scientific">Rhizobium esperanzae</name>
    <dbReference type="NCBI Taxonomy" id="1967781"/>
    <lineage>
        <taxon>Bacteria</taxon>
        <taxon>Pseudomonadati</taxon>
        <taxon>Pseudomonadota</taxon>
        <taxon>Alphaproteobacteria</taxon>
        <taxon>Hyphomicrobiales</taxon>
        <taxon>Rhizobiaceae</taxon>
        <taxon>Rhizobium/Agrobacterium group</taxon>
        <taxon>Rhizobium</taxon>
    </lineage>
</organism>
<evidence type="ECO:0000259" key="1">
    <source>
        <dbReference type="PROSITE" id="PS50943"/>
    </source>
</evidence>